<evidence type="ECO:0000313" key="3">
    <source>
        <dbReference type="Proteomes" id="UP000696485"/>
    </source>
</evidence>
<feature type="region of interest" description="Disordered" evidence="1">
    <location>
        <begin position="88"/>
        <end position="182"/>
    </location>
</feature>
<proteinExistence type="predicted"/>
<gene>
    <name evidence="2" type="ORF">BG006_006043</name>
</gene>
<accession>A0A9P5SWR1</accession>
<feature type="compositionally biased region" description="Polar residues" evidence="1">
    <location>
        <begin position="33"/>
        <end position="44"/>
    </location>
</feature>
<dbReference type="InterPro" id="IPR028322">
    <property type="entry name" value="PNRC-like_rgn"/>
</dbReference>
<dbReference type="EMBL" id="JAAAUY010000035">
    <property type="protein sequence ID" value="KAF9337166.1"/>
    <property type="molecule type" value="Genomic_DNA"/>
</dbReference>
<dbReference type="Pfam" id="PF15365">
    <property type="entry name" value="PNRC"/>
    <property type="match status" value="1"/>
</dbReference>
<reference evidence="2" key="1">
    <citation type="journal article" date="2020" name="Fungal Divers.">
        <title>Resolving the Mortierellaceae phylogeny through synthesis of multi-gene phylogenetics and phylogenomics.</title>
        <authorList>
            <person name="Vandepol N."/>
            <person name="Liber J."/>
            <person name="Desiro A."/>
            <person name="Na H."/>
            <person name="Kennedy M."/>
            <person name="Barry K."/>
            <person name="Grigoriev I.V."/>
            <person name="Miller A.N."/>
            <person name="O'Donnell K."/>
            <person name="Stajich J.E."/>
            <person name="Bonito G."/>
        </authorList>
    </citation>
    <scope>NUCLEOTIDE SEQUENCE</scope>
    <source>
        <strain evidence="2">NVP1</strain>
    </source>
</reference>
<evidence type="ECO:0000256" key="1">
    <source>
        <dbReference type="SAM" id="MobiDB-lite"/>
    </source>
</evidence>
<feature type="compositionally biased region" description="Polar residues" evidence="1">
    <location>
        <begin position="126"/>
        <end position="157"/>
    </location>
</feature>
<dbReference type="AlphaFoldDB" id="A0A9P5SWR1"/>
<keyword evidence="3" id="KW-1185">Reference proteome</keyword>
<feature type="compositionally biased region" description="Low complexity" evidence="1">
    <location>
        <begin position="99"/>
        <end position="115"/>
    </location>
</feature>
<dbReference type="Proteomes" id="UP000696485">
    <property type="component" value="Unassembled WGS sequence"/>
</dbReference>
<name>A0A9P5SWR1_9FUNG</name>
<protein>
    <submittedName>
        <fullName evidence="2">Uncharacterized protein</fullName>
    </submittedName>
</protein>
<feature type="region of interest" description="Disordered" evidence="1">
    <location>
        <begin position="26"/>
        <end position="75"/>
    </location>
</feature>
<dbReference type="GO" id="GO:0016071">
    <property type="term" value="P:mRNA metabolic process"/>
    <property type="evidence" value="ECO:0007669"/>
    <property type="project" value="UniProtKB-ARBA"/>
</dbReference>
<evidence type="ECO:0000313" key="2">
    <source>
        <dbReference type="EMBL" id="KAF9337166.1"/>
    </source>
</evidence>
<organism evidence="2 3">
    <name type="scientific">Podila minutissima</name>
    <dbReference type="NCBI Taxonomy" id="64525"/>
    <lineage>
        <taxon>Eukaryota</taxon>
        <taxon>Fungi</taxon>
        <taxon>Fungi incertae sedis</taxon>
        <taxon>Mucoromycota</taxon>
        <taxon>Mortierellomycotina</taxon>
        <taxon>Mortierellomycetes</taxon>
        <taxon>Mortierellales</taxon>
        <taxon>Mortierellaceae</taxon>
        <taxon>Podila</taxon>
    </lineage>
</organism>
<feature type="region of interest" description="Disordered" evidence="1">
    <location>
        <begin position="202"/>
        <end position="221"/>
    </location>
</feature>
<sequence>MPPKNPSSSVTILKRGSLPPSVVANEAQAVAHPSQSHAQNNPNHNNRHQKPRPQSQNNIPSKARRVQRRKDVDAVTESLASLDFDLAMHIPPLNPSPPSSSSDSSDSESTLRSPPVQNMVRGPRQNRPNSAPVHQTQNYARQSFQSSELRSQGPNSDRVNRPQDKNGLYAGPTFHNSPAPTSLPIPAFLQAISESSEKVAASSSSSTSSSPVVSSASTSPSPFFAEAASPQLNSARLTVHSEPGWGHSMPHQSMPPMMVPFHPQMMPMPPMPHMMPMPYHHHSMPMPMAYHPHPPHMGYNYNVPERMATSSFTPNESSDQLLEISQNLRNLLKIQSQ</sequence>
<comment type="caution">
    <text evidence="2">The sequence shown here is derived from an EMBL/GenBank/DDBJ whole genome shotgun (WGS) entry which is preliminary data.</text>
</comment>